<keyword evidence="2" id="KW-1277">Toxin-antitoxin system</keyword>
<comment type="similarity">
    <text evidence="1">Belongs to the RelE toxin family.</text>
</comment>
<accession>A0ABQ5ZYT1</accession>
<comment type="caution">
    <text evidence="3">The sequence shown here is derived from an EMBL/GenBank/DDBJ whole genome shotgun (WGS) entry which is preliminary data.</text>
</comment>
<evidence type="ECO:0000313" key="4">
    <source>
        <dbReference type="Proteomes" id="UP001156682"/>
    </source>
</evidence>
<evidence type="ECO:0008006" key="5">
    <source>
        <dbReference type="Google" id="ProtNLM"/>
    </source>
</evidence>
<protein>
    <recommendedName>
        <fullName evidence="5">Addiction module toxin, RelE/StbE family</fullName>
    </recommendedName>
</protein>
<evidence type="ECO:0000256" key="1">
    <source>
        <dbReference type="ARBA" id="ARBA00006226"/>
    </source>
</evidence>
<dbReference type="InterPro" id="IPR051803">
    <property type="entry name" value="TA_system_RelE-like_toxin"/>
</dbReference>
<dbReference type="InterPro" id="IPR007712">
    <property type="entry name" value="RelE/ParE_toxin"/>
</dbReference>
<dbReference type="InterPro" id="IPR035093">
    <property type="entry name" value="RelE/ParE_toxin_dom_sf"/>
</dbReference>
<dbReference type="Pfam" id="PF05016">
    <property type="entry name" value="ParE_toxin"/>
    <property type="match status" value="1"/>
</dbReference>
<dbReference type="Proteomes" id="UP001156682">
    <property type="component" value="Unassembled WGS sequence"/>
</dbReference>
<dbReference type="EMBL" id="BSOR01000008">
    <property type="protein sequence ID" value="GLR63029.1"/>
    <property type="molecule type" value="Genomic_DNA"/>
</dbReference>
<proteinExistence type="inferred from homology"/>
<reference evidence="4" key="1">
    <citation type="journal article" date="2019" name="Int. J. Syst. Evol. Microbiol.">
        <title>The Global Catalogue of Microorganisms (GCM) 10K type strain sequencing project: providing services to taxonomists for standard genome sequencing and annotation.</title>
        <authorList>
            <consortium name="The Broad Institute Genomics Platform"/>
            <consortium name="The Broad Institute Genome Sequencing Center for Infectious Disease"/>
            <person name="Wu L."/>
            <person name="Ma J."/>
        </authorList>
    </citation>
    <scope>NUCLEOTIDE SEQUENCE [LARGE SCALE GENOMIC DNA]</scope>
    <source>
        <strain evidence="4">NBRC 100033</strain>
    </source>
</reference>
<dbReference type="Gene3D" id="3.30.2310.20">
    <property type="entry name" value="RelE-like"/>
    <property type="match status" value="1"/>
</dbReference>
<gene>
    <name evidence="3" type="ORF">GCM10007878_04640</name>
</gene>
<dbReference type="NCBIfam" id="TIGR02385">
    <property type="entry name" value="RelE_StbE"/>
    <property type="match status" value="1"/>
</dbReference>
<sequence length="93" mass="10726">MIELLWTPEAISDRIAIFDYLEAKNPLAALDIDNLISSKIAMLEDHPRAGREGRLANTFELVIHNNYMAVYEIVDKQVWLLNIVHTARQWPPL</sequence>
<evidence type="ECO:0000313" key="3">
    <source>
        <dbReference type="EMBL" id="GLR63029.1"/>
    </source>
</evidence>
<dbReference type="RefSeq" id="WP_245597810.1">
    <property type="nucleotide sequence ID" value="NZ_BSOR01000008.1"/>
</dbReference>
<keyword evidence="4" id="KW-1185">Reference proteome</keyword>
<name>A0ABQ5ZYT1_9GAMM</name>
<dbReference type="PANTHER" id="PTHR33755">
    <property type="entry name" value="TOXIN PARE1-RELATED"/>
    <property type="match status" value="1"/>
</dbReference>
<organism evidence="3 4">
    <name type="scientific">Marinospirillum insulare</name>
    <dbReference type="NCBI Taxonomy" id="217169"/>
    <lineage>
        <taxon>Bacteria</taxon>
        <taxon>Pseudomonadati</taxon>
        <taxon>Pseudomonadota</taxon>
        <taxon>Gammaproteobacteria</taxon>
        <taxon>Oceanospirillales</taxon>
        <taxon>Oceanospirillaceae</taxon>
        <taxon>Marinospirillum</taxon>
    </lineage>
</organism>
<dbReference type="PANTHER" id="PTHR33755:SF6">
    <property type="entry name" value="PLASMID STABILIZATION SYSTEM PROTEIN"/>
    <property type="match status" value="1"/>
</dbReference>
<evidence type="ECO:0000256" key="2">
    <source>
        <dbReference type="ARBA" id="ARBA00022649"/>
    </source>
</evidence>